<feature type="binding site" evidence="5">
    <location>
        <position position="233"/>
    </location>
    <ligand>
        <name>(2E)-4-hydroxy-3-methylbut-2-enyl diphosphate</name>
        <dbReference type="ChEBI" id="CHEBI:128753"/>
    </ligand>
</feature>
<comment type="pathway">
    <text evidence="5">Isoprenoid biosynthesis; dimethylallyl diphosphate biosynthesis; dimethylallyl diphosphate from (2E)-4-hydroxy-3-methylbutenyl diphosphate: step 1/1.</text>
</comment>
<accession>A0A1H3NVH8</accession>
<keyword evidence="5" id="KW-0414">Isoprene biosynthesis</keyword>
<reference evidence="9" key="1">
    <citation type="submission" date="2016-10" db="EMBL/GenBank/DDBJ databases">
        <authorList>
            <person name="Varghese N."/>
            <person name="Submissions S."/>
        </authorList>
    </citation>
    <scope>NUCLEOTIDE SEQUENCE [LARGE SCALE GENOMIC DNA]</scope>
    <source>
        <strain evidence="9">DSM 45245</strain>
    </source>
</reference>
<dbReference type="UniPathway" id="UPA00056">
    <property type="reaction ID" value="UER00097"/>
</dbReference>
<dbReference type="InterPro" id="IPR003451">
    <property type="entry name" value="LytB/IspH"/>
</dbReference>
<evidence type="ECO:0000313" key="8">
    <source>
        <dbReference type="EMBL" id="SDY92902.1"/>
    </source>
</evidence>
<comment type="pathway">
    <text evidence="5">Isoprenoid biosynthesis; isopentenyl diphosphate biosynthesis via DXP pathway; isopentenyl diphosphate from 1-deoxy-D-xylulose 5-phosphate: step 6/6.</text>
</comment>
<evidence type="ECO:0000256" key="5">
    <source>
        <dbReference type="HAMAP-Rule" id="MF_00191"/>
    </source>
</evidence>
<feature type="binding site" evidence="5">
    <location>
        <position position="458"/>
    </location>
    <ligand>
        <name>isopentenyl diphosphate</name>
        <dbReference type="ChEBI" id="CHEBI:128769"/>
    </ligand>
</feature>
<comment type="catalytic activity">
    <reaction evidence="5">
        <text>dimethylallyl diphosphate + 2 oxidized [2Fe-2S]-[ferredoxin] + H2O = (2E)-4-hydroxy-3-methylbut-2-enyl diphosphate + 2 reduced [2Fe-2S]-[ferredoxin] + 2 H(+)</text>
        <dbReference type="Rhea" id="RHEA:24825"/>
        <dbReference type="Rhea" id="RHEA-COMP:10000"/>
        <dbReference type="Rhea" id="RHEA-COMP:10001"/>
        <dbReference type="ChEBI" id="CHEBI:15377"/>
        <dbReference type="ChEBI" id="CHEBI:15378"/>
        <dbReference type="ChEBI" id="CHEBI:33737"/>
        <dbReference type="ChEBI" id="CHEBI:33738"/>
        <dbReference type="ChEBI" id="CHEBI:57623"/>
        <dbReference type="ChEBI" id="CHEBI:128753"/>
        <dbReference type="EC" id="1.17.7.4"/>
    </reaction>
</comment>
<keyword evidence="3 5" id="KW-0408">Iron</keyword>
<comment type="caution">
    <text evidence="5">Lacks conserved residue(s) required for the propagation of feature annotation.</text>
</comment>
<keyword evidence="5" id="KW-0560">Oxidoreductase</keyword>
<feature type="binding site" evidence="5">
    <location>
        <position position="204"/>
    </location>
    <ligand>
        <name>[4Fe-4S] cluster</name>
        <dbReference type="ChEBI" id="CHEBI:49883"/>
    </ligand>
</feature>
<feature type="binding site" evidence="5">
    <location>
        <position position="414"/>
    </location>
    <ligand>
        <name>isopentenyl diphosphate</name>
        <dbReference type="ChEBI" id="CHEBI:128769"/>
    </ligand>
</feature>
<feature type="binding site" evidence="5">
    <location>
        <position position="266"/>
    </location>
    <ligand>
        <name>(2E)-4-hydroxy-3-methylbut-2-enyl diphosphate</name>
        <dbReference type="ChEBI" id="CHEBI:128753"/>
    </ligand>
</feature>
<dbReference type="InterPro" id="IPR000845">
    <property type="entry name" value="Nucleoside_phosphorylase_d"/>
</dbReference>
<comment type="catalytic activity">
    <reaction evidence="5">
        <text>isopentenyl diphosphate + 2 oxidized [2Fe-2S]-[ferredoxin] + H2O = (2E)-4-hydroxy-3-methylbut-2-enyl diphosphate + 2 reduced [2Fe-2S]-[ferredoxin] + 2 H(+)</text>
        <dbReference type="Rhea" id="RHEA:24488"/>
        <dbReference type="Rhea" id="RHEA-COMP:10000"/>
        <dbReference type="Rhea" id="RHEA-COMP:10001"/>
        <dbReference type="ChEBI" id="CHEBI:15377"/>
        <dbReference type="ChEBI" id="CHEBI:15378"/>
        <dbReference type="ChEBI" id="CHEBI:33737"/>
        <dbReference type="ChEBI" id="CHEBI:33738"/>
        <dbReference type="ChEBI" id="CHEBI:128753"/>
        <dbReference type="ChEBI" id="CHEBI:128769"/>
        <dbReference type="EC" id="1.17.7.4"/>
    </reaction>
</comment>
<feature type="binding site" evidence="5">
    <location>
        <position position="316"/>
    </location>
    <ligand>
        <name>isopentenyl diphosphate</name>
        <dbReference type="ChEBI" id="CHEBI:128769"/>
    </ligand>
</feature>
<proteinExistence type="inferred from homology"/>
<feature type="binding site" evidence="5">
    <location>
        <position position="458"/>
    </location>
    <ligand>
        <name>(2E)-4-hydroxy-3-methylbut-2-enyl diphosphate</name>
        <dbReference type="ChEBI" id="CHEBI:128753"/>
    </ligand>
</feature>
<comment type="similarity">
    <text evidence="5">Belongs to the IspH family.</text>
</comment>
<comment type="function">
    <text evidence="5">Catalyzes the conversion of 1-hydroxy-2-methyl-2-(E)-butenyl 4-diphosphate (HMBPP) into a mixture of isopentenyl diphosphate (IPP) and dimethylallyl diphosphate (DMAPP). Acts in the terminal step of the DOXP/MEP pathway for isoprenoid precursor biosynthesis.</text>
</comment>
<evidence type="ECO:0000256" key="4">
    <source>
        <dbReference type="ARBA" id="ARBA00023014"/>
    </source>
</evidence>
<evidence type="ECO:0000256" key="6">
    <source>
        <dbReference type="SAM" id="MobiDB-lite"/>
    </source>
</evidence>
<dbReference type="PANTHER" id="PTHR30426">
    <property type="entry name" value="4-HYDROXY-3-METHYLBUT-2-ENYL DIPHOSPHATE REDUCTASE"/>
    <property type="match status" value="1"/>
</dbReference>
<feature type="binding site" evidence="5">
    <location>
        <position position="266"/>
    </location>
    <ligand>
        <name>dimethylallyl diphosphate</name>
        <dbReference type="ChEBI" id="CHEBI:57623"/>
    </ligand>
</feature>
<dbReference type="EC" id="1.17.7.4" evidence="5"/>
<feature type="binding site" evidence="5">
    <location>
        <position position="414"/>
    </location>
    <ligand>
        <name>(2E)-4-hydroxy-3-methylbut-2-enyl diphosphate</name>
        <dbReference type="ChEBI" id="CHEBI:128753"/>
    </ligand>
</feature>
<dbReference type="Pfam" id="PF02401">
    <property type="entry name" value="LYTB"/>
    <property type="match status" value="1"/>
</dbReference>
<dbReference type="Proteomes" id="UP000242415">
    <property type="component" value="Unassembled WGS sequence"/>
</dbReference>
<dbReference type="CDD" id="cd13944">
    <property type="entry name" value="lytB_ispH"/>
    <property type="match status" value="1"/>
</dbReference>
<evidence type="ECO:0000313" key="9">
    <source>
        <dbReference type="Proteomes" id="UP000242415"/>
    </source>
</evidence>
<dbReference type="STRING" id="405436.SAMN05444365_104186"/>
<feature type="domain" description="Nucleoside phosphorylase" evidence="7">
    <location>
        <begin position="35"/>
        <end position="155"/>
    </location>
</feature>
<dbReference type="GO" id="GO:0046872">
    <property type="term" value="F:metal ion binding"/>
    <property type="evidence" value="ECO:0007669"/>
    <property type="project" value="UniProtKB-KW"/>
</dbReference>
<evidence type="ECO:0000259" key="7">
    <source>
        <dbReference type="Pfam" id="PF01048"/>
    </source>
</evidence>
<feature type="binding site" evidence="5">
    <location>
        <position position="414"/>
    </location>
    <ligand>
        <name>dimethylallyl diphosphate</name>
        <dbReference type="ChEBI" id="CHEBI:57623"/>
    </ligand>
</feature>
<dbReference type="HAMAP" id="MF_00191">
    <property type="entry name" value="IspH"/>
    <property type="match status" value="1"/>
</dbReference>
<evidence type="ECO:0000256" key="2">
    <source>
        <dbReference type="ARBA" id="ARBA00022723"/>
    </source>
</evidence>
<feature type="binding site" evidence="5">
    <location>
        <position position="316"/>
    </location>
    <ligand>
        <name>(2E)-4-hydroxy-3-methylbut-2-enyl diphosphate</name>
        <dbReference type="ChEBI" id="CHEBI:128753"/>
    </ligand>
</feature>
<dbReference type="GO" id="GO:0051539">
    <property type="term" value="F:4 iron, 4 sulfur cluster binding"/>
    <property type="evidence" value="ECO:0007669"/>
    <property type="project" value="UniProtKB-UniRule"/>
</dbReference>
<dbReference type="UniPathway" id="UPA00059">
    <property type="reaction ID" value="UER00105"/>
</dbReference>
<protein>
    <recommendedName>
        <fullName evidence="5">4-hydroxy-3-methylbut-2-enyl diphosphate reductase</fullName>
        <shortName evidence="5">HMBPP reductase</shortName>
        <ecNumber evidence="5">1.17.7.4</ecNumber>
    </recommendedName>
</protein>
<dbReference type="Gene3D" id="3.40.1010.20">
    <property type="entry name" value="4-hydroxy-3-methylbut-2-enyl diphosphate reductase, catalytic domain"/>
    <property type="match status" value="2"/>
</dbReference>
<dbReference type="Gene3D" id="3.40.50.1580">
    <property type="entry name" value="Nucleoside phosphorylase domain"/>
    <property type="match status" value="1"/>
</dbReference>
<dbReference type="GO" id="GO:0050992">
    <property type="term" value="P:dimethylallyl diphosphate biosynthetic process"/>
    <property type="evidence" value="ECO:0007669"/>
    <property type="project" value="UniProtKB-UniRule"/>
</dbReference>
<name>A0A1H3NVH8_9ACTN</name>
<feature type="binding site" evidence="5">
    <location>
        <position position="415"/>
    </location>
    <ligand>
        <name>(2E)-4-hydroxy-3-methylbut-2-enyl diphosphate</name>
        <dbReference type="ChEBI" id="CHEBI:128753"/>
    </ligand>
</feature>
<dbReference type="GO" id="GO:0016114">
    <property type="term" value="P:terpenoid biosynthetic process"/>
    <property type="evidence" value="ECO:0007669"/>
    <property type="project" value="UniProtKB-UniRule"/>
</dbReference>
<comment type="cofactor">
    <cofactor evidence="5">
        <name>[4Fe-4S] cluster</name>
        <dbReference type="ChEBI" id="CHEBI:49883"/>
    </cofactor>
    <text evidence="5">Binds 1 [4Fe-4S] cluster per subunit.</text>
</comment>
<dbReference type="InterPro" id="IPR035994">
    <property type="entry name" value="Nucleoside_phosphorylase_sf"/>
</dbReference>
<keyword evidence="2 5" id="KW-0479">Metal-binding</keyword>
<gene>
    <name evidence="5" type="primary">ispH</name>
    <name evidence="8" type="ORF">SAMN05444365_104186</name>
</gene>
<feature type="binding site" evidence="5">
    <location>
        <position position="356"/>
    </location>
    <ligand>
        <name>(2E)-4-hydroxy-3-methylbut-2-enyl diphosphate</name>
        <dbReference type="ChEBI" id="CHEBI:128753"/>
    </ligand>
</feature>
<organism evidence="8 9">
    <name type="scientific">Micromonospora pattaloongensis</name>
    <dbReference type="NCBI Taxonomy" id="405436"/>
    <lineage>
        <taxon>Bacteria</taxon>
        <taxon>Bacillati</taxon>
        <taxon>Actinomycetota</taxon>
        <taxon>Actinomycetes</taxon>
        <taxon>Micromonosporales</taxon>
        <taxon>Micromonosporaceae</taxon>
        <taxon>Micromonospora</taxon>
    </lineage>
</organism>
<dbReference type="GO" id="GO:0009116">
    <property type="term" value="P:nucleoside metabolic process"/>
    <property type="evidence" value="ECO:0007669"/>
    <property type="project" value="InterPro"/>
</dbReference>
<keyword evidence="4 5" id="KW-0411">Iron-sulfur</keyword>
<dbReference type="Gene3D" id="3.40.50.11270">
    <property type="match status" value="1"/>
</dbReference>
<feature type="binding site" evidence="5">
    <location>
        <position position="415"/>
    </location>
    <ligand>
        <name>isopentenyl diphosphate</name>
        <dbReference type="ChEBI" id="CHEBI:128769"/>
    </ligand>
</feature>
<dbReference type="EMBL" id="FNPH01000004">
    <property type="protein sequence ID" value="SDY92902.1"/>
    <property type="molecule type" value="Genomic_DNA"/>
</dbReference>
<feature type="binding site" evidence="5">
    <location>
        <position position="458"/>
    </location>
    <ligand>
        <name>dimethylallyl diphosphate</name>
        <dbReference type="ChEBI" id="CHEBI:57623"/>
    </ligand>
</feature>
<sequence>MAMTEEWVLLAPRRAEARTLRRGLPVGAPLRRAGVGPARATHAAARHRGAAVLAVAGVAVGLSPALRPGDLVVATEVRLDGVPTDTVACPAAPLIAAELRRRGLKVHIGPIVTVGRPADGPTRDRLAATGALAVDTESAVLLAAARRPVACVRVIGHPRPRSALTRLAAFPVPPPLRAVGPALAEWAAACTVRQVLLATPRSFCAGVERAIAVLDRTLAGADNAVYVHRPIAHDGHLLADLRRRGAVFVDDPAEIPDGAPTVFAAHGVPPAVRADALRRGLPVVDATCPLVARLHDEARRAAGRGDTVLLVGHAGHAETEGILGQDPDRITVVESAQDAERVEVTDPEGVSYLLQTTLALDDVRDVVAVLRRRFPALTGPAPDQVCYAATHRRAALRAVAAHADVVLVFGSADSSDSRRLVEVALRGGTPAYLVEDVGAVELRWLSGVRTVGMTAGVSAPPRLVDEAVVALSGLGARVREVGGAVTDRPSTARPDPADPPRISA</sequence>
<keyword evidence="9" id="KW-1185">Reference proteome</keyword>
<evidence type="ECO:0000256" key="1">
    <source>
        <dbReference type="ARBA" id="ARBA00022485"/>
    </source>
</evidence>
<feature type="binding site" evidence="5">
    <location>
        <position position="266"/>
    </location>
    <ligand>
        <name>isopentenyl diphosphate</name>
        <dbReference type="ChEBI" id="CHEBI:128769"/>
    </ligand>
</feature>
<dbReference type="PANTHER" id="PTHR30426:SF0">
    <property type="entry name" value="4-HYDROXY-3-METHYLBUT-2-ENYL DIPHOSPHATE REDUCTASE"/>
    <property type="match status" value="1"/>
</dbReference>
<dbReference type="AlphaFoldDB" id="A0A1H3NVH8"/>
<feature type="binding site" evidence="5">
    <location>
        <position position="386"/>
    </location>
    <ligand>
        <name>[4Fe-4S] cluster</name>
        <dbReference type="ChEBI" id="CHEBI:49883"/>
    </ligand>
</feature>
<keyword evidence="1 5" id="KW-0004">4Fe-4S</keyword>
<feature type="binding site" evidence="5">
    <location>
        <position position="316"/>
    </location>
    <ligand>
        <name>dimethylallyl diphosphate</name>
        <dbReference type="ChEBI" id="CHEBI:57623"/>
    </ligand>
</feature>
<feature type="binding site" evidence="5">
    <location>
        <position position="415"/>
    </location>
    <ligand>
        <name>dimethylallyl diphosphate</name>
        <dbReference type="ChEBI" id="CHEBI:57623"/>
    </ligand>
</feature>
<feature type="region of interest" description="Disordered" evidence="6">
    <location>
        <begin position="482"/>
        <end position="504"/>
    </location>
</feature>
<dbReference type="GO" id="GO:0019288">
    <property type="term" value="P:isopentenyl diphosphate biosynthetic process, methylerythritol 4-phosphate pathway"/>
    <property type="evidence" value="ECO:0007669"/>
    <property type="project" value="UniProtKB-UniRule"/>
</dbReference>
<dbReference type="NCBIfam" id="TIGR00216">
    <property type="entry name" value="ispH_lytB"/>
    <property type="match status" value="1"/>
</dbReference>
<dbReference type="GO" id="GO:0051745">
    <property type="term" value="F:4-hydroxy-3-methylbut-2-enyl diphosphate reductase activity"/>
    <property type="evidence" value="ECO:0007669"/>
    <property type="project" value="UniProtKB-UniRule"/>
</dbReference>
<dbReference type="Pfam" id="PF01048">
    <property type="entry name" value="PNP_UDP_1"/>
    <property type="match status" value="1"/>
</dbReference>
<feature type="binding site" evidence="5">
    <location>
        <position position="233"/>
    </location>
    <ligand>
        <name>dimethylallyl diphosphate</name>
        <dbReference type="ChEBI" id="CHEBI:57623"/>
    </ligand>
</feature>
<evidence type="ECO:0000256" key="3">
    <source>
        <dbReference type="ARBA" id="ARBA00023004"/>
    </source>
</evidence>
<feature type="binding site" evidence="5">
    <location>
        <position position="233"/>
    </location>
    <ligand>
        <name>isopentenyl diphosphate</name>
        <dbReference type="ChEBI" id="CHEBI:128769"/>
    </ligand>
</feature>
<dbReference type="SUPFAM" id="SSF53167">
    <property type="entry name" value="Purine and uridine phosphorylases"/>
    <property type="match status" value="1"/>
</dbReference>
<feature type="binding site" evidence="5">
    <location>
        <position position="288"/>
    </location>
    <ligand>
        <name>[4Fe-4S] cluster</name>
        <dbReference type="ChEBI" id="CHEBI:49883"/>
    </ligand>
</feature>
<feature type="active site" description="Proton donor" evidence="5">
    <location>
        <position position="318"/>
    </location>
</feature>